<comment type="caution">
    <text evidence="1">The sequence shown here is derived from an EMBL/GenBank/DDBJ whole genome shotgun (WGS) entry which is preliminary data.</text>
</comment>
<evidence type="ECO:0000313" key="1">
    <source>
        <dbReference type="EMBL" id="KAI6297909.1"/>
    </source>
</evidence>
<gene>
    <name evidence="1" type="ORF">MCOR33_005811</name>
</gene>
<dbReference type="EMBL" id="JABSND010000101">
    <property type="protein sequence ID" value="KAI6297909.1"/>
    <property type="molecule type" value="Genomic_DNA"/>
</dbReference>
<accession>A0ABQ8NJ64</accession>
<evidence type="ECO:0000313" key="2">
    <source>
        <dbReference type="Proteomes" id="UP001059893"/>
    </source>
</evidence>
<keyword evidence="2" id="KW-1185">Reference proteome</keyword>
<dbReference type="Proteomes" id="UP001059893">
    <property type="component" value="Unassembled WGS sequence"/>
</dbReference>
<evidence type="ECO:0008006" key="3">
    <source>
        <dbReference type="Google" id="ProtNLM"/>
    </source>
</evidence>
<proteinExistence type="predicted"/>
<organism evidence="1 2">
    <name type="scientific">Pyricularia grisea</name>
    <name type="common">Crabgrass-specific blast fungus</name>
    <name type="synonym">Magnaporthe grisea</name>
    <dbReference type="NCBI Taxonomy" id="148305"/>
    <lineage>
        <taxon>Eukaryota</taxon>
        <taxon>Fungi</taxon>
        <taxon>Dikarya</taxon>
        <taxon>Ascomycota</taxon>
        <taxon>Pezizomycotina</taxon>
        <taxon>Sordariomycetes</taxon>
        <taxon>Sordariomycetidae</taxon>
        <taxon>Magnaporthales</taxon>
        <taxon>Pyriculariaceae</taxon>
        <taxon>Pyricularia</taxon>
    </lineage>
</organism>
<name>A0ABQ8NJ64_PYRGI</name>
<reference evidence="1" key="1">
    <citation type="submission" date="2021-01" db="EMBL/GenBank/DDBJ databases">
        <title>Deciphering the adaptive evolutionary patterns associated with biogeogrpahic diversity in the finger millet blast pathogen Magnaporthe oryzae in Eastern Africa.</title>
        <authorList>
            <person name="Onyema G."/>
            <person name="Shittu T.A."/>
            <person name="Dodsworth S."/>
            <person name="Devilliers S."/>
            <person name="Muthumeenakshi S."/>
            <person name="Sreenivasaprasad S."/>
        </authorList>
    </citation>
    <scope>NUCLEOTIDE SEQUENCE</scope>
    <source>
        <strain evidence="1">D15/s37</strain>
    </source>
</reference>
<sequence length="1107" mass="126629">MAETVGLICSCLELTGHVFEVAKQVKLIKNAPKDIRQKHKEIAERASKIMCIMQILEKSGIHAKSILLSSQPLLDSIHEAKELLERVFPRGQERKWELVRGGIKAVWDKEEIKEALDKVHQEQMVWLGGLPAHLHVQVIEKLDKVSEGHIRAEALGVETLASTARIESAVAGAQEFVEQAKKEFMDEMRLLRQQFYNQAAVDINQKVPANTITNSNVNESTAVVLAANKRALDNLDSKDCNCVRLLTRRAIMKASIVSQSLYQHRQDCPYYESGDMRQTYCAYLPSWSVCWLPGLRGKYVTVGWDHRFKGGAFSTYPILRITRQIRRGDSPVFKVLDQFSASFPWAMWAWKTEFPEIHQRVAKPEDLEASIDRIKSFFRTGKGFPTDVDENGQSIWQASLMIFKAALIGEHSELIPSLRELLLTLLESGVQPDQEYRGSDYLTLKSIWRWPIDQATYEFFDGKTTALDGFRLPLYDELKAAKYIEDDAKFDSIFEKIPPMAWRPLLRAHPELLDDYGLTPIAQRLLLTSTVEKFKDSVTCKSLRDWDRENNWWHKRVLLGWPEIIPYIAQAGCSLPIALEDACLTGCVEIVRALLRVEYLPIRTVHLDNAFNCGSSRVLETVVQEMMARREMVCELASAVLQPDVLEGFGLCVPGRAPSPRDARRLLEITLDEYQGQLAKALRNLGSSTAYFMIDSEFRDEQTDEFAMVERLSCINLFEEYTFLDPASCNLGGDYAGAIQCLLDAGFHDLDREDDNKQTVLYKTCHNYKPEGAEFGVDDRDLLWLLKHSKKNQFPLELASEHQSLVSPIFYAASALRHVSIEALKDAGVLEQLSEVPTDCCECFCSSNGCMPHYMFLRCDGNGCQEGAKHDACTGDAYGVTGRDGCLHQWCEAWALPDHQMELYYAEACRVEVFERLGMKHTCCASGRRKDYLDRIRGLEGIRSRFDDYQTERPRVNIPNRWPRADDSERQEFQEEDAELNADLERVMHYYDKMRAPFLTSPVCGEADEDFCDSFWFLWWSCVDRILPPLGKEKCVYRGIEFSRREIYKERGVYEKMDEEFADKREDEREAALSAAGYEGLDFRDVVDEYFGGSLDAIVFLRSWRAN</sequence>
<protein>
    <recommendedName>
        <fullName evidence="3">NACHT-NTPase and P-loop NTPases N-terminal domain-containing protein</fullName>
    </recommendedName>
</protein>